<dbReference type="InterPro" id="IPR036388">
    <property type="entry name" value="WH-like_DNA-bd_sf"/>
</dbReference>
<evidence type="ECO:0000259" key="4">
    <source>
        <dbReference type="PROSITE" id="PS51077"/>
    </source>
</evidence>
<evidence type="ECO:0000313" key="6">
    <source>
        <dbReference type="EMBL" id="MBD8022745.1"/>
    </source>
</evidence>
<evidence type="ECO:0000259" key="5">
    <source>
        <dbReference type="PROSITE" id="PS51078"/>
    </source>
</evidence>
<dbReference type="SUPFAM" id="SSF46785">
    <property type="entry name" value="Winged helix' DNA-binding domain"/>
    <property type="match status" value="1"/>
</dbReference>
<name>A0ABR8X078_9MICO</name>
<dbReference type="SUPFAM" id="SSF55781">
    <property type="entry name" value="GAF domain-like"/>
    <property type="match status" value="1"/>
</dbReference>
<dbReference type="Gene3D" id="1.10.10.10">
    <property type="entry name" value="Winged helix-like DNA-binding domain superfamily/Winged helix DNA-binding domain"/>
    <property type="match status" value="1"/>
</dbReference>
<keyword evidence="3" id="KW-0804">Transcription</keyword>
<comment type="caution">
    <text evidence="6">The sequence shown here is derived from an EMBL/GenBank/DDBJ whole genome shotgun (WGS) entry which is preliminary data.</text>
</comment>
<organism evidence="6 7">
    <name type="scientific">Microbacterium gallinarum</name>
    <dbReference type="NCBI Taxonomy" id="2762209"/>
    <lineage>
        <taxon>Bacteria</taxon>
        <taxon>Bacillati</taxon>
        <taxon>Actinomycetota</taxon>
        <taxon>Actinomycetes</taxon>
        <taxon>Micrococcales</taxon>
        <taxon>Microbacteriaceae</taxon>
        <taxon>Microbacterium</taxon>
    </lineage>
</organism>
<proteinExistence type="predicted"/>
<evidence type="ECO:0000256" key="3">
    <source>
        <dbReference type="ARBA" id="ARBA00023163"/>
    </source>
</evidence>
<evidence type="ECO:0000313" key="7">
    <source>
        <dbReference type="Proteomes" id="UP000602532"/>
    </source>
</evidence>
<dbReference type="InterPro" id="IPR005471">
    <property type="entry name" value="Tscrpt_reg_IclR_N"/>
</dbReference>
<dbReference type="InterPro" id="IPR036390">
    <property type="entry name" value="WH_DNA-bd_sf"/>
</dbReference>
<accession>A0ABR8X078</accession>
<feature type="domain" description="HTH iclR-type" evidence="4">
    <location>
        <begin position="14"/>
        <end position="76"/>
    </location>
</feature>
<dbReference type="Pfam" id="PF09339">
    <property type="entry name" value="HTH_IclR"/>
    <property type="match status" value="1"/>
</dbReference>
<dbReference type="EMBL" id="JACSPM010000001">
    <property type="protein sequence ID" value="MBD8022745.1"/>
    <property type="molecule type" value="Genomic_DNA"/>
</dbReference>
<dbReference type="Proteomes" id="UP000602532">
    <property type="component" value="Unassembled WGS sequence"/>
</dbReference>
<evidence type="ECO:0000256" key="2">
    <source>
        <dbReference type="ARBA" id="ARBA00023125"/>
    </source>
</evidence>
<keyword evidence="1" id="KW-0805">Transcription regulation</keyword>
<sequence>MAEAVQREQPAYPIGSVDKALRLLLMVAEKPGGVRIGDAAAALSVAPSTAHRLLQMLSLHGFARQDPATKAYHAGETISRLADPRERARQAALPLLRELVDEFQETAHLGTLDGMQALTLFSVESPHMLRVGDRSGHTQPAHLSGMGRALLSGQELADVAAAARAEDPALDERALASHLRDIAERGYILQHGEVESGVSALAAPVRGATGSVEYAIGVTFPTGRIADADVPHLADAVKHAAAQLEEELRR</sequence>
<reference evidence="6 7" key="1">
    <citation type="submission" date="2020-08" db="EMBL/GenBank/DDBJ databases">
        <title>A Genomic Blueprint of the Chicken Gut Microbiome.</title>
        <authorList>
            <person name="Gilroy R."/>
            <person name="Ravi A."/>
            <person name="Getino M."/>
            <person name="Pursley I."/>
            <person name="Horton D.L."/>
            <person name="Alikhan N.-F."/>
            <person name="Baker D."/>
            <person name="Gharbi K."/>
            <person name="Hall N."/>
            <person name="Watson M."/>
            <person name="Adriaenssens E.M."/>
            <person name="Foster-Nyarko E."/>
            <person name="Jarju S."/>
            <person name="Secka A."/>
            <person name="Antonio M."/>
            <person name="Oren A."/>
            <person name="Chaudhuri R."/>
            <person name="La Ragione R.M."/>
            <person name="Hildebrand F."/>
            <person name="Pallen M.J."/>
        </authorList>
    </citation>
    <scope>NUCLEOTIDE SEQUENCE [LARGE SCALE GENOMIC DNA]</scope>
    <source>
        <strain evidence="6 7">Sa1CUA4</strain>
    </source>
</reference>
<dbReference type="InterPro" id="IPR050707">
    <property type="entry name" value="HTH_MetabolicPath_Reg"/>
</dbReference>
<dbReference type="PROSITE" id="PS51078">
    <property type="entry name" value="ICLR_ED"/>
    <property type="match status" value="1"/>
</dbReference>
<dbReference type="PANTHER" id="PTHR30136:SF24">
    <property type="entry name" value="HTH-TYPE TRANSCRIPTIONAL REPRESSOR ALLR"/>
    <property type="match status" value="1"/>
</dbReference>
<dbReference type="InterPro" id="IPR029016">
    <property type="entry name" value="GAF-like_dom_sf"/>
</dbReference>
<dbReference type="RefSeq" id="WP_191764436.1">
    <property type="nucleotide sequence ID" value="NZ_JACSPM010000001.1"/>
</dbReference>
<dbReference type="Pfam" id="PF01614">
    <property type="entry name" value="IclR_C"/>
    <property type="match status" value="1"/>
</dbReference>
<keyword evidence="7" id="KW-1185">Reference proteome</keyword>
<gene>
    <name evidence="6" type="ORF">H9622_03970</name>
</gene>
<protein>
    <submittedName>
        <fullName evidence="6">IclR family transcriptional regulator</fullName>
    </submittedName>
</protein>
<dbReference type="PROSITE" id="PS51077">
    <property type="entry name" value="HTH_ICLR"/>
    <property type="match status" value="1"/>
</dbReference>
<evidence type="ECO:0000256" key="1">
    <source>
        <dbReference type="ARBA" id="ARBA00023015"/>
    </source>
</evidence>
<feature type="domain" description="IclR-ED" evidence="5">
    <location>
        <begin position="70"/>
        <end position="250"/>
    </location>
</feature>
<dbReference type="Gene3D" id="3.30.450.40">
    <property type="match status" value="1"/>
</dbReference>
<keyword evidence="2" id="KW-0238">DNA-binding</keyword>
<dbReference type="InterPro" id="IPR014757">
    <property type="entry name" value="Tscrpt_reg_IclR_C"/>
</dbReference>
<dbReference type="PANTHER" id="PTHR30136">
    <property type="entry name" value="HELIX-TURN-HELIX TRANSCRIPTIONAL REGULATOR, ICLR FAMILY"/>
    <property type="match status" value="1"/>
</dbReference>
<dbReference type="SMART" id="SM00346">
    <property type="entry name" value="HTH_ICLR"/>
    <property type="match status" value="1"/>
</dbReference>